<protein>
    <submittedName>
        <fullName evidence="1">Transcriptional regulator</fullName>
    </submittedName>
</protein>
<reference evidence="1" key="1">
    <citation type="submission" date="2020-10" db="EMBL/GenBank/DDBJ databases">
        <title>Connecting structure to function with the recovery of over 1000 high-quality activated sludge metagenome-assembled genomes encoding full-length rRNA genes using long-read sequencing.</title>
        <authorList>
            <person name="Singleton C.M."/>
            <person name="Petriglieri F."/>
            <person name="Kristensen J.M."/>
            <person name="Kirkegaard R.H."/>
            <person name="Michaelsen T.Y."/>
            <person name="Andersen M.H."/>
            <person name="Karst S.M."/>
            <person name="Dueholm M.S."/>
            <person name="Nielsen P.H."/>
            <person name="Albertsen M."/>
        </authorList>
    </citation>
    <scope>NUCLEOTIDE SEQUENCE</scope>
    <source>
        <strain evidence="1">EsbW_18-Q3-R4-48_MAXAC.044</strain>
    </source>
</reference>
<sequence length="102" mass="11380">MNAQLSLRKLLTIVCEADLETLVVRDLKALGARGYTITDARGDGTHGARDAAWPASANIRIEVLCTEQTANDIVEHLKNRYYANYGMVTFLLDVQVLRPDKF</sequence>
<name>A0A9D7IAE2_9RHOO</name>
<organism evidence="1 2">
    <name type="scientific">Candidatus Propionivibrio dominans</name>
    <dbReference type="NCBI Taxonomy" id="2954373"/>
    <lineage>
        <taxon>Bacteria</taxon>
        <taxon>Pseudomonadati</taxon>
        <taxon>Pseudomonadota</taxon>
        <taxon>Betaproteobacteria</taxon>
        <taxon>Rhodocyclales</taxon>
        <taxon>Rhodocyclaceae</taxon>
        <taxon>Propionivibrio</taxon>
    </lineage>
</organism>
<dbReference type="GO" id="GO:0006808">
    <property type="term" value="P:regulation of nitrogen utilization"/>
    <property type="evidence" value="ECO:0007669"/>
    <property type="project" value="InterPro"/>
</dbReference>
<dbReference type="Proteomes" id="UP000886602">
    <property type="component" value="Unassembled WGS sequence"/>
</dbReference>
<evidence type="ECO:0000313" key="2">
    <source>
        <dbReference type="Proteomes" id="UP000886602"/>
    </source>
</evidence>
<dbReference type="SUPFAM" id="SSF54913">
    <property type="entry name" value="GlnB-like"/>
    <property type="match status" value="1"/>
</dbReference>
<dbReference type="InterPro" id="IPR011322">
    <property type="entry name" value="N-reg_PII-like_a/b"/>
</dbReference>
<dbReference type="InterPro" id="IPR002187">
    <property type="entry name" value="N-reg_PII"/>
</dbReference>
<dbReference type="GO" id="GO:0030234">
    <property type="term" value="F:enzyme regulator activity"/>
    <property type="evidence" value="ECO:0007669"/>
    <property type="project" value="InterPro"/>
</dbReference>
<evidence type="ECO:0000313" key="1">
    <source>
        <dbReference type="EMBL" id="MBK7425103.1"/>
    </source>
</evidence>
<gene>
    <name evidence="1" type="ORF">IPJ48_19610</name>
</gene>
<dbReference type="Gene3D" id="3.30.70.120">
    <property type="match status" value="1"/>
</dbReference>
<dbReference type="InterPro" id="IPR015867">
    <property type="entry name" value="N-reg_PII/ATP_PRibTrfase_C"/>
</dbReference>
<dbReference type="Pfam" id="PF00543">
    <property type="entry name" value="P-II"/>
    <property type="match status" value="1"/>
</dbReference>
<dbReference type="EMBL" id="JADJNC010000060">
    <property type="protein sequence ID" value="MBK7425103.1"/>
    <property type="molecule type" value="Genomic_DNA"/>
</dbReference>
<comment type="caution">
    <text evidence="1">The sequence shown here is derived from an EMBL/GenBank/DDBJ whole genome shotgun (WGS) entry which is preliminary data.</text>
</comment>
<proteinExistence type="predicted"/>
<dbReference type="AlphaFoldDB" id="A0A9D7IAE2"/>
<accession>A0A9D7IAE2</accession>